<evidence type="ECO:0000256" key="5">
    <source>
        <dbReference type="ARBA" id="ARBA00022989"/>
    </source>
</evidence>
<reference evidence="9" key="1">
    <citation type="submission" date="2009-01" db="EMBL/GenBank/DDBJ databases">
        <title>Complete sequence of chromosome Cyanothece sp. PCC 7425.</title>
        <authorList>
            <consortium name="US DOE Joint Genome Institute"/>
            <person name="Lucas S."/>
            <person name="Copeland A."/>
            <person name="Lapidus A."/>
            <person name="Glavina del Rio T."/>
            <person name="Dalin E."/>
            <person name="Tice H."/>
            <person name="Bruce D."/>
            <person name="Goodwin L."/>
            <person name="Pitluck S."/>
            <person name="Sims D."/>
            <person name="Meineke L."/>
            <person name="Brettin T."/>
            <person name="Detter J.C."/>
            <person name="Han C."/>
            <person name="Larimer F."/>
            <person name="Land M."/>
            <person name="Hauser L."/>
            <person name="Kyrpides N."/>
            <person name="Ovchinnikova G."/>
            <person name="Liberton M."/>
            <person name="Stoeckel J."/>
            <person name="Banerjee A."/>
            <person name="Singh A."/>
            <person name="Page L."/>
            <person name="Sato H."/>
            <person name="Zhao L."/>
            <person name="Sherman L."/>
            <person name="Pakrasi H."/>
            <person name="Richardson P."/>
        </authorList>
    </citation>
    <scope>NUCLEOTIDE SEQUENCE</scope>
    <source>
        <strain evidence="9">PCC 7425</strain>
    </source>
</reference>
<dbReference type="EMBL" id="CP001344">
    <property type="protein sequence ID" value="ACL44538.1"/>
    <property type="molecule type" value="Genomic_DNA"/>
</dbReference>
<accession>B8HV86</accession>
<feature type="transmembrane region" description="Helical" evidence="7">
    <location>
        <begin position="43"/>
        <end position="64"/>
    </location>
</feature>
<dbReference type="PANTHER" id="PTHR40074">
    <property type="entry name" value="O-ACETYLTRANSFERASE WECH"/>
    <property type="match status" value="1"/>
</dbReference>
<feature type="transmembrane region" description="Helical" evidence="7">
    <location>
        <begin position="326"/>
        <end position="350"/>
    </location>
</feature>
<feature type="transmembrane region" description="Helical" evidence="7">
    <location>
        <begin position="204"/>
        <end position="225"/>
    </location>
</feature>
<comment type="subcellular location">
    <subcellularLocation>
        <location evidence="1">Cell membrane</location>
        <topology evidence="1">Multi-pass membrane protein</topology>
    </subcellularLocation>
</comment>
<evidence type="ECO:0000256" key="6">
    <source>
        <dbReference type="ARBA" id="ARBA00023136"/>
    </source>
</evidence>
<evidence type="ECO:0000256" key="2">
    <source>
        <dbReference type="ARBA" id="ARBA00007400"/>
    </source>
</evidence>
<feature type="domain" description="Acyltransferase 3" evidence="8">
    <location>
        <begin position="8"/>
        <end position="343"/>
    </location>
</feature>
<organism evidence="9">
    <name type="scientific">Cyanothece sp. (strain PCC 7425 / ATCC 29141)</name>
    <dbReference type="NCBI Taxonomy" id="395961"/>
    <lineage>
        <taxon>Bacteria</taxon>
        <taxon>Bacillati</taxon>
        <taxon>Cyanobacteriota</taxon>
        <taxon>Cyanophyceae</taxon>
        <taxon>Gomontiellales</taxon>
        <taxon>Cyanothecaceae</taxon>
        <taxon>Cyanothece</taxon>
    </lineage>
</organism>
<gene>
    <name evidence="9" type="ordered locus">Cyan7425_2177</name>
</gene>
<keyword evidence="5 7" id="KW-1133">Transmembrane helix</keyword>
<dbReference type="PANTHER" id="PTHR40074:SF2">
    <property type="entry name" value="O-ACETYLTRANSFERASE WECH"/>
    <property type="match status" value="1"/>
</dbReference>
<evidence type="ECO:0000259" key="8">
    <source>
        <dbReference type="Pfam" id="PF01757"/>
    </source>
</evidence>
<evidence type="ECO:0000256" key="3">
    <source>
        <dbReference type="ARBA" id="ARBA00022475"/>
    </source>
</evidence>
<sequence length="359" mass="40085">MGAKQRFVGIDVFRGLAIFAVIVVHIDEGLQTMPSLWLKITDFASFCVPFFLAAAFYLAVNKLYSSQSTYSLRSRLARLLIPYAVWSVTYLFYKSAKFIVTGEFGRVSNLFQDPISLVFFGGVSFHLYFLPLLATGTLLIKAVEPLITREISLKQVGLLVLLSLLIYEVVLTTENGFQPSAKVAFEPLLAAVFPDGNSNPLLRWLLVELVWVIRCLPYIMVALLLNHSSTKKLWLKLLSKQPIWWVMLFLSFNLFSANMVPAAISEVVRGYTALIAAIATSSVLKENALIKNIGLCSFGIYLIHIFFVEVFQSVVVRLYPGYSNNASTAILLLAAALVFLASWGTTNFLLKQKRLALML</sequence>
<dbReference type="KEGG" id="cyn:Cyan7425_2177"/>
<name>B8HV86_CYAP4</name>
<protein>
    <recommendedName>
        <fullName evidence="8">Acyltransferase 3 domain-containing protein</fullName>
    </recommendedName>
</protein>
<dbReference type="GO" id="GO:0009246">
    <property type="term" value="P:enterobacterial common antigen biosynthetic process"/>
    <property type="evidence" value="ECO:0007669"/>
    <property type="project" value="TreeGrafter"/>
</dbReference>
<dbReference type="InterPro" id="IPR002656">
    <property type="entry name" value="Acyl_transf_3_dom"/>
</dbReference>
<dbReference type="GO" id="GO:0016413">
    <property type="term" value="F:O-acetyltransferase activity"/>
    <property type="evidence" value="ECO:0007669"/>
    <property type="project" value="TreeGrafter"/>
</dbReference>
<evidence type="ECO:0000256" key="7">
    <source>
        <dbReference type="SAM" id="Phobius"/>
    </source>
</evidence>
<keyword evidence="4 7" id="KW-0812">Transmembrane</keyword>
<dbReference type="Pfam" id="PF01757">
    <property type="entry name" value="Acyl_transf_3"/>
    <property type="match status" value="1"/>
</dbReference>
<dbReference type="GO" id="GO:0005886">
    <property type="term" value="C:plasma membrane"/>
    <property type="evidence" value="ECO:0007669"/>
    <property type="project" value="UniProtKB-SubCell"/>
</dbReference>
<keyword evidence="6 7" id="KW-0472">Membrane</keyword>
<dbReference type="STRING" id="395961.Cyan7425_2177"/>
<dbReference type="AlphaFoldDB" id="B8HV86"/>
<dbReference type="HOGENOM" id="CLU_745240_0_0_3"/>
<dbReference type="OrthoDB" id="479741at2"/>
<evidence type="ECO:0000313" key="9">
    <source>
        <dbReference type="EMBL" id="ACL44538.1"/>
    </source>
</evidence>
<dbReference type="eggNOG" id="COG1835">
    <property type="taxonomic scope" value="Bacteria"/>
</dbReference>
<comment type="similarity">
    <text evidence="2">Belongs to the acyltransferase 3 family.</text>
</comment>
<feature type="transmembrane region" description="Helical" evidence="7">
    <location>
        <begin position="12"/>
        <end position="31"/>
    </location>
</feature>
<feature type="transmembrane region" description="Helical" evidence="7">
    <location>
        <begin position="115"/>
        <end position="139"/>
    </location>
</feature>
<feature type="transmembrane region" description="Helical" evidence="7">
    <location>
        <begin position="245"/>
        <end position="264"/>
    </location>
</feature>
<proteinExistence type="inferred from homology"/>
<feature type="transmembrane region" description="Helical" evidence="7">
    <location>
        <begin position="76"/>
        <end position="95"/>
    </location>
</feature>
<evidence type="ECO:0000256" key="4">
    <source>
        <dbReference type="ARBA" id="ARBA00022692"/>
    </source>
</evidence>
<evidence type="ECO:0000256" key="1">
    <source>
        <dbReference type="ARBA" id="ARBA00004651"/>
    </source>
</evidence>
<keyword evidence="3" id="KW-1003">Cell membrane</keyword>
<feature type="transmembrane region" description="Helical" evidence="7">
    <location>
        <begin position="300"/>
        <end position="320"/>
    </location>
</feature>